<evidence type="ECO:0000313" key="2">
    <source>
        <dbReference type="EMBL" id="EAR30404.1"/>
    </source>
</evidence>
<evidence type="ECO:0000313" key="3">
    <source>
        <dbReference type="Proteomes" id="UP000006201"/>
    </source>
</evidence>
<feature type="transmembrane region" description="Helical" evidence="1">
    <location>
        <begin position="91"/>
        <end position="112"/>
    </location>
</feature>
<feature type="transmembrane region" description="Helical" evidence="1">
    <location>
        <begin position="7"/>
        <end position="26"/>
    </location>
</feature>
<accession>A4C4C2</accession>
<sequence>MFDIRATIGVMIGFIGLLYICAVTFLSPDPVYLIKFYILVPFLIITASLSFITFGLETSLKVLKHALLVIFSNQASLNSSFNPYLQALSRFGYISAILWIAYGAISVLSSHSTAFKELIASACAALLYAFILSEFFIRLALTKNTYLLNVMKQNTSIKPKPNKLK</sequence>
<dbReference type="HOGENOM" id="CLU_1609415_0_0_6"/>
<dbReference type="EMBL" id="AAOH01000001">
    <property type="protein sequence ID" value="EAR30404.1"/>
    <property type="molecule type" value="Genomic_DNA"/>
</dbReference>
<keyword evidence="3" id="KW-1185">Reference proteome</keyword>
<protein>
    <submittedName>
        <fullName evidence="2">Uncharacterized protein</fullName>
    </submittedName>
</protein>
<keyword evidence="1" id="KW-0812">Transmembrane</keyword>
<keyword evidence="1" id="KW-1133">Transmembrane helix</keyword>
<name>A4C4C2_9GAMM</name>
<evidence type="ECO:0000256" key="1">
    <source>
        <dbReference type="SAM" id="Phobius"/>
    </source>
</evidence>
<dbReference type="Proteomes" id="UP000006201">
    <property type="component" value="Unassembled WGS sequence"/>
</dbReference>
<feature type="transmembrane region" description="Helical" evidence="1">
    <location>
        <begin position="32"/>
        <end position="56"/>
    </location>
</feature>
<dbReference type="RefSeq" id="WP_009836702.1">
    <property type="nucleotide sequence ID" value="NZ_AAOH01000001.1"/>
</dbReference>
<keyword evidence="1" id="KW-0472">Membrane</keyword>
<feature type="transmembrane region" description="Helical" evidence="1">
    <location>
        <begin position="118"/>
        <end position="141"/>
    </location>
</feature>
<reference evidence="2 3" key="1">
    <citation type="submission" date="2006-02" db="EMBL/GenBank/DDBJ databases">
        <authorList>
            <person name="Moran M.A."/>
            <person name="Kjelleberg S."/>
            <person name="Egan S."/>
            <person name="Saunders N."/>
            <person name="Thomas T."/>
            <person name="Ferriera S."/>
            <person name="Johnson J."/>
            <person name="Kravitz S."/>
            <person name="Halpern A."/>
            <person name="Remington K."/>
            <person name="Beeson K."/>
            <person name="Tran B."/>
            <person name="Rogers Y.-H."/>
            <person name="Friedman R."/>
            <person name="Venter J.C."/>
        </authorList>
    </citation>
    <scope>NUCLEOTIDE SEQUENCE [LARGE SCALE GENOMIC DNA]</scope>
    <source>
        <strain evidence="2 3">D2</strain>
    </source>
</reference>
<organism evidence="2 3">
    <name type="scientific">Pseudoalteromonas tunicata D2</name>
    <dbReference type="NCBI Taxonomy" id="87626"/>
    <lineage>
        <taxon>Bacteria</taxon>
        <taxon>Pseudomonadati</taxon>
        <taxon>Pseudomonadota</taxon>
        <taxon>Gammaproteobacteria</taxon>
        <taxon>Alteromonadales</taxon>
        <taxon>Pseudoalteromonadaceae</taxon>
        <taxon>Pseudoalteromonas</taxon>
    </lineage>
</organism>
<comment type="caution">
    <text evidence="2">The sequence shown here is derived from an EMBL/GenBank/DDBJ whole genome shotgun (WGS) entry which is preliminary data.</text>
</comment>
<proteinExistence type="predicted"/>
<gene>
    <name evidence="2" type="ORF">PTD2_02506</name>
</gene>
<dbReference type="AlphaFoldDB" id="A4C4C2"/>